<keyword evidence="3" id="KW-0411">Iron-sulfur</keyword>
<feature type="domain" description="4Fe-4S ferredoxin-type" evidence="4">
    <location>
        <begin position="258"/>
        <end position="287"/>
    </location>
</feature>
<name>A0ABR9QVT8_9FIRM</name>
<dbReference type="InterPro" id="IPR053135">
    <property type="entry name" value="AKR2_Oxidoreductase"/>
</dbReference>
<dbReference type="SUPFAM" id="SSF51430">
    <property type="entry name" value="NAD(P)-linked oxidoreductase"/>
    <property type="match status" value="1"/>
</dbReference>
<keyword evidence="2" id="KW-0408">Iron</keyword>
<dbReference type="PANTHER" id="PTHR43312:SF1">
    <property type="entry name" value="NADP-DEPENDENT OXIDOREDUCTASE DOMAIN-CONTAINING PROTEIN"/>
    <property type="match status" value="1"/>
</dbReference>
<evidence type="ECO:0000259" key="4">
    <source>
        <dbReference type="PROSITE" id="PS51379"/>
    </source>
</evidence>
<feature type="domain" description="4Fe-4S ferredoxin-type" evidence="4">
    <location>
        <begin position="288"/>
        <end position="315"/>
    </location>
</feature>
<dbReference type="Gene3D" id="3.30.70.20">
    <property type="match status" value="2"/>
</dbReference>
<dbReference type="PROSITE" id="PS51379">
    <property type="entry name" value="4FE4S_FER_2"/>
    <property type="match status" value="2"/>
</dbReference>
<gene>
    <name evidence="5" type="ORF">INF20_01645</name>
</gene>
<dbReference type="PANTHER" id="PTHR43312">
    <property type="entry name" value="D-THREO-ALDOSE 1-DEHYDROGENASE"/>
    <property type="match status" value="1"/>
</dbReference>
<dbReference type="RefSeq" id="WP_226384650.1">
    <property type="nucleotide sequence ID" value="NZ_JADCKA010000002.1"/>
</dbReference>
<accession>A0ABR9QVT8</accession>
<dbReference type="Pfam" id="PF13237">
    <property type="entry name" value="Fer4_10"/>
    <property type="match status" value="1"/>
</dbReference>
<dbReference type="Proteomes" id="UP001516588">
    <property type="component" value="Unassembled WGS sequence"/>
</dbReference>
<evidence type="ECO:0000256" key="3">
    <source>
        <dbReference type="ARBA" id="ARBA00023014"/>
    </source>
</evidence>
<dbReference type="InterPro" id="IPR023210">
    <property type="entry name" value="NADP_OxRdtase_dom"/>
</dbReference>
<proteinExistence type="predicted"/>
<sequence length="315" mass="34431">MKRVILGKTGIEVSRIGMGVLTVGATQLNLSLEQGAAVISHALNQGINFIDTAQYYETYDYIRLAFNNCESKPIICSKCLGHTHSDMEYAIEEALKSLEIDCIDIFLMHEVRPGELRNGAWRALLEAKKAGKVKAIGISTHHVDIVEEYADNQQVDVIFPLINCDGLGIRKGDGTGTRQEMEEAIKKAHDNGIGIFSMKVFGGGHLTGKYMEAMNYVFSLDCVDSVMMGFGKTEEVDTAVKYLNGELSSDFNPDISQKKTYIEPGNCEGCGSCVARCPNKAMYIGSDDMAHVDDSLCLTCGYCAPVCPVRAIILL</sequence>
<comment type="caution">
    <text evidence="5">The sequence shown here is derived from an EMBL/GenBank/DDBJ whole genome shotgun (WGS) entry which is preliminary data.</text>
</comment>
<dbReference type="CDD" id="cd19100">
    <property type="entry name" value="AKR_unchar"/>
    <property type="match status" value="1"/>
</dbReference>
<dbReference type="InterPro" id="IPR036812">
    <property type="entry name" value="NAD(P)_OxRdtase_dom_sf"/>
</dbReference>
<dbReference type="EMBL" id="JADCKA010000002">
    <property type="protein sequence ID" value="MBE5034980.1"/>
    <property type="molecule type" value="Genomic_DNA"/>
</dbReference>
<evidence type="ECO:0000256" key="1">
    <source>
        <dbReference type="ARBA" id="ARBA00022723"/>
    </source>
</evidence>
<dbReference type="InterPro" id="IPR017896">
    <property type="entry name" value="4Fe4S_Fe-S-bd"/>
</dbReference>
<dbReference type="Gene3D" id="3.20.20.100">
    <property type="entry name" value="NADP-dependent oxidoreductase domain"/>
    <property type="match status" value="1"/>
</dbReference>
<organism evidence="5 6">
    <name type="scientific">Gallibacter intestinalis</name>
    <dbReference type="NCBI Taxonomy" id="2779356"/>
    <lineage>
        <taxon>Bacteria</taxon>
        <taxon>Bacillati</taxon>
        <taxon>Bacillota</taxon>
        <taxon>Clostridia</taxon>
        <taxon>Eubacteriales</taxon>
        <taxon>Eubacteriaceae</taxon>
        <taxon>Gallibacter</taxon>
    </lineage>
</organism>
<evidence type="ECO:0000313" key="5">
    <source>
        <dbReference type="EMBL" id="MBE5034980.1"/>
    </source>
</evidence>
<dbReference type="PRINTS" id="PR00069">
    <property type="entry name" value="ALDKETRDTASE"/>
</dbReference>
<dbReference type="PROSITE" id="PS00198">
    <property type="entry name" value="4FE4S_FER_1"/>
    <property type="match status" value="1"/>
</dbReference>
<dbReference type="Pfam" id="PF00248">
    <property type="entry name" value="Aldo_ket_red"/>
    <property type="match status" value="1"/>
</dbReference>
<protein>
    <submittedName>
        <fullName evidence="5">Aldo/keto reductase</fullName>
    </submittedName>
</protein>
<evidence type="ECO:0000313" key="6">
    <source>
        <dbReference type="Proteomes" id="UP001516588"/>
    </source>
</evidence>
<dbReference type="InterPro" id="IPR017900">
    <property type="entry name" value="4Fe4S_Fe_S_CS"/>
</dbReference>
<keyword evidence="1" id="KW-0479">Metal-binding</keyword>
<keyword evidence="6" id="KW-1185">Reference proteome</keyword>
<evidence type="ECO:0000256" key="2">
    <source>
        <dbReference type="ARBA" id="ARBA00023004"/>
    </source>
</evidence>
<dbReference type="SUPFAM" id="SSF54862">
    <property type="entry name" value="4Fe-4S ferredoxins"/>
    <property type="match status" value="1"/>
</dbReference>
<dbReference type="InterPro" id="IPR020471">
    <property type="entry name" value="AKR"/>
</dbReference>
<reference evidence="5 6" key="1">
    <citation type="submission" date="2020-10" db="EMBL/GenBank/DDBJ databases">
        <title>ChiBAC.</title>
        <authorList>
            <person name="Zenner C."/>
            <person name="Hitch T.C.A."/>
            <person name="Clavel T."/>
        </authorList>
    </citation>
    <scope>NUCLEOTIDE SEQUENCE [LARGE SCALE GENOMIC DNA]</scope>
    <source>
        <strain evidence="5 6">DSM 108706</strain>
    </source>
</reference>